<dbReference type="GO" id="GO:0000270">
    <property type="term" value="P:peptidoglycan metabolic process"/>
    <property type="evidence" value="ECO:0007669"/>
    <property type="project" value="InterPro"/>
</dbReference>
<evidence type="ECO:0000313" key="3">
    <source>
        <dbReference type="EMBL" id="OEG75827.1"/>
    </source>
</evidence>
<dbReference type="SUPFAM" id="SSF53955">
    <property type="entry name" value="Lysozyme-like"/>
    <property type="match status" value="1"/>
</dbReference>
<dbReference type="InterPro" id="IPR023346">
    <property type="entry name" value="Lysozyme-like_dom_sf"/>
</dbReference>
<dbReference type="Pfam" id="PF01476">
    <property type="entry name" value="LysM"/>
    <property type="match status" value="3"/>
</dbReference>
<feature type="domain" description="LysM" evidence="2">
    <location>
        <begin position="328"/>
        <end position="371"/>
    </location>
</feature>
<dbReference type="CDD" id="cd16894">
    <property type="entry name" value="MltD-like"/>
    <property type="match status" value="1"/>
</dbReference>
<dbReference type="SMART" id="SM00257">
    <property type="entry name" value="LysM"/>
    <property type="match status" value="3"/>
</dbReference>
<dbReference type="SUPFAM" id="SSF54106">
    <property type="entry name" value="LysM domain"/>
    <property type="match status" value="3"/>
</dbReference>
<dbReference type="Pfam" id="PF01464">
    <property type="entry name" value="SLT"/>
    <property type="match status" value="1"/>
</dbReference>
<dbReference type="Gene3D" id="3.10.350.10">
    <property type="entry name" value="LysM domain"/>
    <property type="match status" value="3"/>
</dbReference>
<evidence type="ECO:0000256" key="1">
    <source>
        <dbReference type="ARBA" id="ARBA00007734"/>
    </source>
</evidence>
<dbReference type="PROSITE" id="PS51257">
    <property type="entry name" value="PROKAR_LIPOPROTEIN"/>
    <property type="match status" value="1"/>
</dbReference>
<dbReference type="Gene3D" id="1.10.530.10">
    <property type="match status" value="1"/>
</dbReference>
<dbReference type="CDD" id="cd00118">
    <property type="entry name" value="LysM"/>
    <property type="match status" value="3"/>
</dbReference>
<dbReference type="InterPro" id="IPR036779">
    <property type="entry name" value="LysM_dom_sf"/>
</dbReference>
<evidence type="ECO:0000259" key="2">
    <source>
        <dbReference type="PROSITE" id="PS51782"/>
    </source>
</evidence>
<dbReference type="InterPro" id="IPR018392">
    <property type="entry name" value="LysM"/>
</dbReference>
<organism evidence="3 4">
    <name type="scientific">Shewanella colwelliana</name>
    <name type="common">Alteromonas colwelliana</name>
    <dbReference type="NCBI Taxonomy" id="23"/>
    <lineage>
        <taxon>Bacteria</taxon>
        <taxon>Pseudomonadati</taxon>
        <taxon>Pseudomonadota</taxon>
        <taxon>Gammaproteobacteria</taxon>
        <taxon>Alteromonadales</taxon>
        <taxon>Shewanellaceae</taxon>
        <taxon>Shewanella</taxon>
    </lineage>
</organism>
<dbReference type="PROSITE" id="PS00922">
    <property type="entry name" value="TRANSGLYCOSYLASE"/>
    <property type="match status" value="1"/>
</dbReference>
<feature type="domain" description="LysM" evidence="2">
    <location>
        <begin position="460"/>
        <end position="504"/>
    </location>
</feature>
<protein>
    <submittedName>
        <fullName evidence="3">Lytic transglycosylase</fullName>
    </submittedName>
</protein>
<dbReference type="PANTHER" id="PTHR33734">
    <property type="entry name" value="LYSM DOMAIN-CONTAINING GPI-ANCHORED PROTEIN 2"/>
    <property type="match status" value="1"/>
</dbReference>
<feature type="domain" description="LysM" evidence="2">
    <location>
        <begin position="402"/>
        <end position="446"/>
    </location>
</feature>
<dbReference type="GO" id="GO:0016020">
    <property type="term" value="C:membrane"/>
    <property type="evidence" value="ECO:0007669"/>
    <property type="project" value="InterPro"/>
</dbReference>
<dbReference type="EMBL" id="MCBT01000001">
    <property type="protein sequence ID" value="OEG75827.1"/>
    <property type="molecule type" value="Genomic_DNA"/>
</dbReference>
<dbReference type="Proteomes" id="UP000095230">
    <property type="component" value="Unassembled WGS sequence"/>
</dbReference>
<comment type="caution">
    <text evidence="3">The sequence shown here is derived from an EMBL/GenBank/DDBJ whole genome shotgun (WGS) entry which is preliminary data.</text>
</comment>
<dbReference type="PROSITE" id="PS51782">
    <property type="entry name" value="LYSM"/>
    <property type="match status" value="3"/>
</dbReference>
<evidence type="ECO:0000313" key="4">
    <source>
        <dbReference type="Proteomes" id="UP000095230"/>
    </source>
</evidence>
<accession>A0A1E5IZB4</accession>
<comment type="similarity">
    <text evidence="1">Belongs to the transglycosylase Slt family.</text>
</comment>
<reference evidence="3 4" key="1">
    <citation type="submission" date="2016-07" db="EMBL/GenBank/DDBJ databases">
        <title>Whole-genome of two Shewanella species isolated from a digestive organ of sea cucumber Apostichopus japonicus Selenka 1867.</title>
        <authorList>
            <person name="Hong H.-H."/>
            <person name="Choi H."/>
            <person name="Cheon S."/>
            <person name="Oh J.-S."/>
            <person name="Lee H.-G."/>
            <person name="Park C."/>
        </authorList>
    </citation>
    <scope>NUCLEOTIDE SEQUENCE [LARGE SCALE GENOMIC DNA]</scope>
    <source>
        <strain evidence="3 4">CSB03KR</strain>
    </source>
</reference>
<dbReference type="InterPro" id="IPR000189">
    <property type="entry name" value="Transglyc_AS"/>
</dbReference>
<dbReference type="RefSeq" id="WP_069669967.1">
    <property type="nucleotide sequence ID" value="NZ_BPFF01000153.1"/>
</dbReference>
<proteinExistence type="inferred from homology"/>
<sequence>MRLPFVFIAGGLTLLAGCQNLTEQPTQAPVTIKPPETIVAIDKEVVAPTPIEITDVWQRIRLGLAMPIPDQKLVNQYRDWYIKHPQHLQRVSERATPFMFLIVDEIERRGLPIELALLPIVESAFDPFAYSHGAASGLWQFTAPMAKHFGLEMNWWYDGRRDVPAATTAALDMLEYLYGKTYQNWLYAIAAYNTGEGRVRNAVRRNKNNGEHTDFWSLDLPRETERYVPQLLALADVIKNADAYGISLHPISNEPQLTVIDIGSQIDLALAAQMAQMSLTELHSLNPGFNQWATAPNGPHHLVVPVDKAEQFTIALANSDSKDRLKWQRYKIRSGDSLGLIAQRYNTTPSALRAVNDIKNNRIIAGKYLLIPVAAKDPSQYLLSANQRLEKRQSSSGRGQKSYYTVVSGDSLWKIAKQHKVKVSSLARWNGMAPKDTLNLGQKLVIWQSAPSGNKITRTVNYTVRSGDSLARIASKFKVTVAQLVQWNALSNQKYLQPGQKLTLYVDVTRTRV</sequence>
<dbReference type="OrthoDB" id="9815002at2"/>
<dbReference type="PANTHER" id="PTHR33734:SF22">
    <property type="entry name" value="MEMBRANE-BOUND LYTIC MUREIN TRANSGLYCOSYLASE D"/>
    <property type="match status" value="1"/>
</dbReference>
<dbReference type="GO" id="GO:0008932">
    <property type="term" value="F:lytic endotransglycosylase activity"/>
    <property type="evidence" value="ECO:0007669"/>
    <property type="project" value="TreeGrafter"/>
</dbReference>
<dbReference type="InterPro" id="IPR008258">
    <property type="entry name" value="Transglycosylase_SLT_dom_1"/>
</dbReference>
<dbReference type="AlphaFoldDB" id="A0A1E5IZB4"/>
<gene>
    <name evidence="3" type="ORF">BEL05_16535</name>
</gene>
<dbReference type="STRING" id="23.BEL05_16535"/>
<name>A0A1E5IZB4_SHECO</name>